<keyword evidence="1" id="KW-1133">Transmembrane helix</keyword>
<dbReference type="RefSeq" id="WP_376894782.1">
    <property type="nucleotide sequence ID" value="NZ_JBHULS010000006.1"/>
</dbReference>
<name>A0ABW5KUI2_9FLAO</name>
<reference evidence="3" key="1">
    <citation type="journal article" date="2019" name="Int. J. Syst. Evol. Microbiol.">
        <title>The Global Catalogue of Microorganisms (GCM) 10K type strain sequencing project: providing services to taxonomists for standard genome sequencing and annotation.</title>
        <authorList>
            <consortium name="The Broad Institute Genomics Platform"/>
            <consortium name="The Broad Institute Genome Sequencing Center for Infectious Disease"/>
            <person name="Wu L."/>
            <person name="Ma J."/>
        </authorList>
    </citation>
    <scope>NUCLEOTIDE SEQUENCE [LARGE SCALE GENOMIC DNA]</scope>
    <source>
        <strain evidence="3">KCTC 42587</strain>
    </source>
</reference>
<proteinExistence type="predicted"/>
<evidence type="ECO:0000256" key="1">
    <source>
        <dbReference type="SAM" id="Phobius"/>
    </source>
</evidence>
<dbReference type="Proteomes" id="UP001597472">
    <property type="component" value="Unassembled WGS sequence"/>
</dbReference>
<dbReference type="EMBL" id="JBHULS010000006">
    <property type="protein sequence ID" value="MFD2552509.1"/>
    <property type="molecule type" value="Genomic_DNA"/>
</dbReference>
<accession>A0ABW5KUI2</accession>
<gene>
    <name evidence="2" type="ORF">ACFSQP_11870</name>
</gene>
<evidence type="ECO:0008006" key="4">
    <source>
        <dbReference type="Google" id="ProtNLM"/>
    </source>
</evidence>
<protein>
    <recommendedName>
        <fullName evidence="4">PH domain-containing protein</fullName>
    </recommendedName>
</protein>
<feature type="transmembrane region" description="Helical" evidence="1">
    <location>
        <begin position="36"/>
        <end position="54"/>
    </location>
</feature>
<organism evidence="2 3">
    <name type="scientific">Bizionia sediminis</name>
    <dbReference type="NCBI Taxonomy" id="1737064"/>
    <lineage>
        <taxon>Bacteria</taxon>
        <taxon>Pseudomonadati</taxon>
        <taxon>Bacteroidota</taxon>
        <taxon>Flavobacteriia</taxon>
        <taxon>Flavobacteriales</taxon>
        <taxon>Flavobacteriaceae</taxon>
        <taxon>Bizionia</taxon>
    </lineage>
</organism>
<feature type="transmembrane region" description="Helical" evidence="1">
    <location>
        <begin position="12"/>
        <end position="30"/>
    </location>
</feature>
<comment type="caution">
    <text evidence="2">The sequence shown here is derived from an EMBL/GenBank/DDBJ whole genome shotgun (WGS) entry which is preliminary data.</text>
</comment>
<keyword evidence="3" id="KW-1185">Reference proteome</keyword>
<keyword evidence="1" id="KW-0472">Membrane</keyword>
<keyword evidence="1" id="KW-0812">Transmembrane</keyword>
<evidence type="ECO:0000313" key="3">
    <source>
        <dbReference type="Proteomes" id="UP001597472"/>
    </source>
</evidence>
<sequence>MKLDYQKKQLRFNLIFGTIWLGYFFFKLFYNNTMHWLDYGWAVIAISYLSMYFYQKKYGYVTISNNELTLNGPFGKKINLDKVYQIKKFAGDYILVTPKKKVSINGALLSKNQLNILESELKKLKTEWL</sequence>
<evidence type="ECO:0000313" key="2">
    <source>
        <dbReference type="EMBL" id="MFD2552509.1"/>
    </source>
</evidence>